<evidence type="ECO:0000256" key="1">
    <source>
        <dbReference type="ARBA" id="ARBA00022741"/>
    </source>
</evidence>
<reference evidence="7 8" key="1">
    <citation type="journal article" date="2020" name="Biotechnol. Biofuels">
        <title>New insights from the biogas microbiome by comprehensive genome-resolved metagenomics of nearly 1600 species originating from multiple anaerobic digesters.</title>
        <authorList>
            <person name="Campanaro S."/>
            <person name="Treu L."/>
            <person name="Rodriguez-R L.M."/>
            <person name="Kovalovszki A."/>
            <person name="Ziels R.M."/>
            <person name="Maus I."/>
            <person name="Zhu X."/>
            <person name="Kougias P.G."/>
            <person name="Basile A."/>
            <person name="Luo G."/>
            <person name="Schluter A."/>
            <person name="Konstantinidis K.T."/>
            <person name="Angelidaki I."/>
        </authorList>
    </citation>
    <scope>NUCLEOTIDE SEQUENCE [LARGE SCALE GENOMIC DNA]</scope>
    <source>
        <strain evidence="7">AS06rmzACSIP_256</strain>
    </source>
</reference>
<dbReference type="InterPro" id="IPR013656">
    <property type="entry name" value="PAS_4"/>
</dbReference>
<dbReference type="InterPro" id="IPR027417">
    <property type="entry name" value="P-loop_NTPase"/>
</dbReference>
<dbReference type="Gene3D" id="3.40.50.300">
    <property type="entry name" value="P-loop containing nucleotide triphosphate hydrolases"/>
    <property type="match status" value="1"/>
</dbReference>
<dbReference type="InterPro" id="IPR025662">
    <property type="entry name" value="Sigma_54_int_dom_ATP-bd_1"/>
</dbReference>
<dbReference type="InterPro" id="IPR025943">
    <property type="entry name" value="Sigma_54_int_dom_ATP-bd_2"/>
</dbReference>
<dbReference type="SUPFAM" id="SSF46689">
    <property type="entry name" value="Homeodomain-like"/>
    <property type="match status" value="1"/>
</dbReference>
<sequence length="451" mass="49928">MAADPRPLPELVSFLESLPEPHILCGRDFRIIAANAAYREVCAAGESVVGRTCYDVSHHYTVPCDRAGESCPLARSLQSGQRERVLHLHHTPAGEEYVNIELSPVRDGEGEIAWFVEKMEPLAVSRGVAANPALIGHSEAFRAMLELVSRVAPSDASVLLQGESGTGKELVAYAVHEASRRADHPFVVVDCSGLPETLFESELFGHERGAFTGATARKPGLVEAASGGTLFLDEIGDIPLGMQVKLLRLLETGTYRRVGSTELRRADIRLVSATHRPLQQMIAEGRFRQDLYYRINTFPITVPPLRDREGDLSLLVDSLLKRVAPQRSLSLTPAALRALLAYRFPGNVRELRNVLERASLMCDGEQVGVEHLPMELTASARGELPDEDVVPRLHPTFHRAAEEDALDLEEVQRQALMRAVRSHRGSRRDLARRLGISERTLYRRLRELGEG</sequence>
<dbReference type="PROSITE" id="PS00688">
    <property type="entry name" value="SIGMA54_INTERACT_3"/>
    <property type="match status" value="1"/>
</dbReference>
<dbReference type="PROSITE" id="PS50045">
    <property type="entry name" value="SIGMA54_INTERACT_4"/>
    <property type="match status" value="1"/>
</dbReference>
<evidence type="ECO:0000256" key="5">
    <source>
        <dbReference type="ARBA" id="ARBA00023163"/>
    </source>
</evidence>
<dbReference type="PANTHER" id="PTHR32071">
    <property type="entry name" value="TRANSCRIPTIONAL REGULATORY PROTEIN"/>
    <property type="match status" value="1"/>
</dbReference>
<keyword evidence="3" id="KW-0805">Transcription regulation</keyword>
<dbReference type="PRINTS" id="PR01590">
    <property type="entry name" value="HTHFIS"/>
</dbReference>
<dbReference type="FunFam" id="3.40.50.300:FF:000006">
    <property type="entry name" value="DNA-binding transcriptional regulator NtrC"/>
    <property type="match status" value="1"/>
</dbReference>
<dbReference type="SUPFAM" id="SSF55785">
    <property type="entry name" value="PYP-like sensor domain (PAS domain)"/>
    <property type="match status" value="1"/>
</dbReference>
<dbReference type="AlphaFoldDB" id="A0A7X7R7B9"/>
<dbReference type="CDD" id="cd00009">
    <property type="entry name" value="AAA"/>
    <property type="match status" value="1"/>
</dbReference>
<evidence type="ECO:0000256" key="4">
    <source>
        <dbReference type="ARBA" id="ARBA00023125"/>
    </source>
</evidence>
<dbReference type="InterPro" id="IPR002197">
    <property type="entry name" value="HTH_Fis"/>
</dbReference>
<dbReference type="InterPro" id="IPR058031">
    <property type="entry name" value="AAA_lid_NorR"/>
</dbReference>
<dbReference type="GO" id="GO:0005524">
    <property type="term" value="F:ATP binding"/>
    <property type="evidence" value="ECO:0007669"/>
    <property type="project" value="UniProtKB-KW"/>
</dbReference>
<dbReference type="PROSITE" id="PS00675">
    <property type="entry name" value="SIGMA54_INTERACT_1"/>
    <property type="match status" value="1"/>
</dbReference>
<name>A0A7X7R7B9_9RHOO</name>
<protein>
    <submittedName>
        <fullName evidence="7">Sigma 54-interacting transcriptional regulator</fullName>
    </submittedName>
</protein>
<evidence type="ECO:0000256" key="2">
    <source>
        <dbReference type="ARBA" id="ARBA00022840"/>
    </source>
</evidence>
<dbReference type="InterPro" id="IPR025944">
    <property type="entry name" value="Sigma_54_int_dom_CS"/>
</dbReference>
<dbReference type="InterPro" id="IPR009057">
    <property type="entry name" value="Homeodomain-like_sf"/>
</dbReference>
<organism evidence="7 8">
    <name type="scientific">Thauera phenolivorans</name>
    <dbReference type="NCBI Taxonomy" id="1792543"/>
    <lineage>
        <taxon>Bacteria</taxon>
        <taxon>Pseudomonadati</taxon>
        <taxon>Pseudomonadota</taxon>
        <taxon>Betaproteobacteria</taxon>
        <taxon>Rhodocyclales</taxon>
        <taxon>Zoogloeaceae</taxon>
        <taxon>Thauera</taxon>
    </lineage>
</organism>
<dbReference type="InterPro" id="IPR003593">
    <property type="entry name" value="AAA+_ATPase"/>
</dbReference>
<evidence type="ECO:0000259" key="6">
    <source>
        <dbReference type="PROSITE" id="PS50045"/>
    </source>
</evidence>
<dbReference type="Proteomes" id="UP000536534">
    <property type="component" value="Unassembled WGS sequence"/>
</dbReference>
<dbReference type="Pfam" id="PF02954">
    <property type="entry name" value="HTH_8"/>
    <property type="match status" value="1"/>
</dbReference>
<dbReference type="Gene3D" id="1.10.10.60">
    <property type="entry name" value="Homeodomain-like"/>
    <property type="match status" value="1"/>
</dbReference>
<keyword evidence="2" id="KW-0067">ATP-binding</keyword>
<evidence type="ECO:0000313" key="7">
    <source>
        <dbReference type="EMBL" id="NLF53396.1"/>
    </source>
</evidence>
<dbReference type="Pfam" id="PF25601">
    <property type="entry name" value="AAA_lid_14"/>
    <property type="match status" value="1"/>
</dbReference>
<dbReference type="Pfam" id="PF08448">
    <property type="entry name" value="PAS_4"/>
    <property type="match status" value="1"/>
</dbReference>
<dbReference type="SUPFAM" id="SSF52540">
    <property type="entry name" value="P-loop containing nucleoside triphosphate hydrolases"/>
    <property type="match status" value="1"/>
</dbReference>
<keyword evidence="5" id="KW-0804">Transcription</keyword>
<dbReference type="InterPro" id="IPR002078">
    <property type="entry name" value="Sigma_54_int"/>
</dbReference>
<dbReference type="GO" id="GO:0043565">
    <property type="term" value="F:sequence-specific DNA binding"/>
    <property type="evidence" value="ECO:0007669"/>
    <property type="project" value="InterPro"/>
</dbReference>
<dbReference type="PROSITE" id="PS00676">
    <property type="entry name" value="SIGMA54_INTERACT_2"/>
    <property type="match status" value="1"/>
</dbReference>
<dbReference type="InterPro" id="IPR035965">
    <property type="entry name" value="PAS-like_dom_sf"/>
</dbReference>
<dbReference type="Pfam" id="PF00158">
    <property type="entry name" value="Sigma54_activat"/>
    <property type="match status" value="1"/>
</dbReference>
<evidence type="ECO:0000313" key="8">
    <source>
        <dbReference type="Proteomes" id="UP000536534"/>
    </source>
</evidence>
<dbReference type="GO" id="GO:0006355">
    <property type="term" value="P:regulation of DNA-templated transcription"/>
    <property type="evidence" value="ECO:0007669"/>
    <property type="project" value="InterPro"/>
</dbReference>
<gene>
    <name evidence="7" type="ORF">GX576_03125</name>
</gene>
<dbReference type="EMBL" id="JAAYYV010000082">
    <property type="protein sequence ID" value="NLF53396.1"/>
    <property type="molecule type" value="Genomic_DNA"/>
</dbReference>
<feature type="domain" description="Sigma-54 factor interaction" evidence="6">
    <location>
        <begin position="134"/>
        <end position="360"/>
    </location>
</feature>
<dbReference type="Gene3D" id="3.30.450.20">
    <property type="entry name" value="PAS domain"/>
    <property type="match status" value="1"/>
</dbReference>
<dbReference type="SMART" id="SM00382">
    <property type="entry name" value="AAA"/>
    <property type="match status" value="1"/>
</dbReference>
<comment type="caution">
    <text evidence="7">The sequence shown here is derived from an EMBL/GenBank/DDBJ whole genome shotgun (WGS) entry which is preliminary data.</text>
</comment>
<dbReference type="Gene3D" id="1.10.8.60">
    <property type="match status" value="1"/>
</dbReference>
<proteinExistence type="predicted"/>
<keyword evidence="1" id="KW-0547">Nucleotide-binding</keyword>
<accession>A0A7X7R7B9</accession>
<keyword evidence="4" id="KW-0238">DNA-binding</keyword>
<evidence type="ECO:0000256" key="3">
    <source>
        <dbReference type="ARBA" id="ARBA00023015"/>
    </source>
</evidence>